<dbReference type="RefSeq" id="WP_186744482.1">
    <property type="nucleotide sequence ID" value="NZ_CP060394.1"/>
</dbReference>
<sequence>MIRFRSFLSLGFFVACLIARSSAFEHGPAAAKDASTYPAVDIHQDEHVAIAAEPYNTEEKVKIFRVNYLEHQFLPIRIIITNSGDRPISLNDARINFISAHGDRIPAAEPDDVERRISLRDKEGATVPVGPIHIHTKPKTPNGKVEQDFSEFEYAALVVEPHTTRAGFLFYDIQGLGSTPLRGAKLMLRQIRDADGKELFYFEIPFDKYLQTQPQ</sequence>
<accession>A0A7G8BL09</accession>
<feature type="chain" id="PRO_5028813197" evidence="1">
    <location>
        <begin position="24"/>
        <end position="215"/>
    </location>
</feature>
<dbReference type="Proteomes" id="UP000515312">
    <property type="component" value="Chromosome"/>
</dbReference>
<evidence type="ECO:0000256" key="1">
    <source>
        <dbReference type="SAM" id="SignalP"/>
    </source>
</evidence>
<evidence type="ECO:0000313" key="2">
    <source>
        <dbReference type="EMBL" id="QNI33229.1"/>
    </source>
</evidence>
<proteinExistence type="predicted"/>
<evidence type="ECO:0000313" key="3">
    <source>
        <dbReference type="Proteomes" id="UP000515312"/>
    </source>
</evidence>
<dbReference type="KEGG" id="adin:H7849_04475"/>
<organism evidence="2 3">
    <name type="scientific">Alloacidobacterium dinghuense</name>
    <dbReference type="NCBI Taxonomy" id="2763107"/>
    <lineage>
        <taxon>Bacteria</taxon>
        <taxon>Pseudomonadati</taxon>
        <taxon>Acidobacteriota</taxon>
        <taxon>Terriglobia</taxon>
        <taxon>Terriglobales</taxon>
        <taxon>Acidobacteriaceae</taxon>
        <taxon>Alloacidobacterium</taxon>
    </lineage>
</organism>
<name>A0A7G8BL09_9BACT</name>
<keyword evidence="1" id="KW-0732">Signal</keyword>
<keyword evidence="3" id="KW-1185">Reference proteome</keyword>
<dbReference type="AlphaFoldDB" id="A0A7G8BL09"/>
<feature type="signal peptide" evidence="1">
    <location>
        <begin position="1"/>
        <end position="23"/>
    </location>
</feature>
<dbReference type="EMBL" id="CP060394">
    <property type="protein sequence ID" value="QNI33229.1"/>
    <property type="molecule type" value="Genomic_DNA"/>
</dbReference>
<gene>
    <name evidence="2" type="ORF">H7849_04475</name>
</gene>
<dbReference type="PROSITE" id="PS51257">
    <property type="entry name" value="PROKAR_LIPOPROTEIN"/>
    <property type="match status" value="1"/>
</dbReference>
<reference evidence="2 3" key="1">
    <citation type="submission" date="2020-08" db="EMBL/GenBank/DDBJ databases">
        <title>Edaphobacter telluris sp. nov. and Acidobacterium dinghuensis sp. nov., two acidobacteria isolated from forest soil.</title>
        <authorList>
            <person name="Fu J."/>
            <person name="Qiu L."/>
        </authorList>
    </citation>
    <scope>NUCLEOTIDE SEQUENCE [LARGE SCALE GENOMIC DNA]</scope>
    <source>
        <strain evidence="2">4Y35</strain>
    </source>
</reference>
<protein>
    <submittedName>
        <fullName evidence="2">Uncharacterized protein</fullName>
    </submittedName>
</protein>